<dbReference type="Gene3D" id="3.40.630.30">
    <property type="match status" value="1"/>
</dbReference>
<dbReference type="Pfam" id="PF13508">
    <property type="entry name" value="Acetyltransf_7"/>
    <property type="match status" value="1"/>
</dbReference>
<dbReference type="InterPro" id="IPR016181">
    <property type="entry name" value="Acyl_CoA_acyltransferase"/>
</dbReference>
<dbReference type="Proteomes" id="UP001446871">
    <property type="component" value="Unassembled WGS sequence"/>
</dbReference>
<dbReference type="InterPro" id="IPR055100">
    <property type="entry name" value="GNAT_LYC1-like"/>
</dbReference>
<name>A0ABR1U5A1_9PEZI</name>
<feature type="domain" description="N-acetyltransferase" evidence="1">
    <location>
        <begin position="109"/>
        <end position="174"/>
    </location>
</feature>
<evidence type="ECO:0000313" key="2">
    <source>
        <dbReference type="EMBL" id="KAK8054076.1"/>
    </source>
</evidence>
<comment type="caution">
    <text evidence="2">The sequence shown here is derived from an EMBL/GenBank/DDBJ whole genome shotgun (WGS) entry which is preliminary data.</text>
</comment>
<sequence length="382" mass="42912">MTDTITIGGPNPMTVVFGEAIDQQSHLQCCKLAAAAFGAPLSEQDYLERKGFLGQQPLTRDGGWRTWCLRTTTADPPTAQVVVAACTTIQRSLLVRECGAVDEKKGYCIASVVTHPDFRGRGLASALLEHLARWLDGPGEAAASMLYTSIGNFYHDRGWKMLPAYEVVLSFPTPELRSPTGPTSFPQTRLLGRAEISELCMRDVDSIRTYFRDLQANEDERHVSVLPRPEITTWMQDRGDFTTSKVSYETAMMKPLLHHGSICEAADAWLYWYHDYRKQHLAIQRVHLGAASSRNQTELLEEALAALLLDAVEDARKRNLPRVVIWDPDDDTLEAANTLARTYGIKVDYGERVRSSMPSIRWHEADLSRKVIVHNNEKFAYS</sequence>
<gene>
    <name evidence="2" type="ORF">PG996_013377</name>
</gene>
<keyword evidence="3" id="KW-1185">Reference proteome</keyword>
<dbReference type="InterPro" id="IPR053013">
    <property type="entry name" value="LAT"/>
</dbReference>
<dbReference type="PROSITE" id="PS51186">
    <property type="entry name" value="GNAT"/>
    <property type="match status" value="1"/>
</dbReference>
<dbReference type="CDD" id="cd04301">
    <property type="entry name" value="NAT_SF"/>
    <property type="match status" value="1"/>
</dbReference>
<dbReference type="InterPro" id="IPR000182">
    <property type="entry name" value="GNAT_dom"/>
</dbReference>
<dbReference type="Pfam" id="PF22998">
    <property type="entry name" value="GNAT_LYC1-like"/>
    <property type="match status" value="1"/>
</dbReference>
<dbReference type="PANTHER" id="PTHR34815:SF4">
    <property type="entry name" value="N-ACETYLTRANSFERASE DOMAIN-CONTAINING PROTEIN"/>
    <property type="match status" value="1"/>
</dbReference>
<reference evidence="2 3" key="1">
    <citation type="submission" date="2023-01" db="EMBL/GenBank/DDBJ databases">
        <title>Analysis of 21 Apiospora genomes using comparative genomics revels a genus with tremendous synthesis potential of carbohydrate active enzymes and secondary metabolites.</title>
        <authorList>
            <person name="Sorensen T."/>
        </authorList>
    </citation>
    <scope>NUCLEOTIDE SEQUENCE [LARGE SCALE GENOMIC DNA]</scope>
    <source>
        <strain evidence="2 3">CBS 83171</strain>
    </source>
</reference>
<accession>A0ABR1U5A1</accession>
<evidence type="ECO:0000313" key="3">
    <source>
        <dbReference type="Proteomes" id="UP001446871"/>
    </source>
</evidence>
<protein>
    <recommendedName>
        <fullName evidence="1">N-acetyltransferase domain-containing protein</fullName>
    </recommendedName>
</protein>
<proteinExistence type="predicted"/>
<organism evidence="2 3">
    <name type="scientific">Apiospora saccharicola</name>
    <dbReference type="NCBI Taxonomy" id="335842"/>
    <lineage>
        <taxon>Eukaryota</taxon>
        <taxon>Fungi</taxon>
        <taxon>Dikarya</taxon>
        <taxon>Ascomycota</taxon>
        <taxon>Pezizomycotina</taxon>
        <taxon>Sordariomycetes</taxon>
        <taxon>Xylariomycetidae</taxon>
        <taxon>Amphisphaeriales</taxon>
        <taxon>Apiosporaceae</taxon>
        <taxon>Apiospora</taxon>
    </lineage>
</organism>
<dbReference type="PANTHER" id="PTHR34815">
    <property type="entry name" value="LYSINE ACETYLTRANSFERASE"/>
    <property type="match status" value="1"/>
</dbReference>
<dbReference type="SUPFAM" id="SSF55729">
    <property type="entry name" value="Acyl-CoA N-acyltransferases (Nat)"/>
    <property type="match status" value="1"/>
</dbReference>
<evidence type="ECO:0000259" key="1">
    <source>
        <dbReference type="PROSITE" id="PS51186"/>
    </source>
</evidence>
<dbReference type="EMBL" id="JAQQWM010000008">
    <property type="protein sequence ID" value="KAK8054076.1"/>
    <property type="molecule type" value="Genomic_DNA"/>
</dbReference>